<dbReference type="Proteomes" id="UP001501682">
    <property type="component" value="Unassembled WGS sequence"/>
</dbReference>
<name>A0ABP8CVW1_9FLAO</name>
<proteinExistence type="predicted"/>
<dbReference type="PROSITE" id="PS51257">
    <property type="entry name" value="PROKAR_LIPOPROTEIN"/>
    <property type="match status" value="1"/>
</dbReference>
<organism evidence="2 3">
    <name type="scientific">Winogradskyella damuponensis</name>
    <dbReference type="NCBI Taxonomy" id="943939"/>
    <lineage>
        <taxon>Bacteria</taxon>
        <taxon>Pseudomonadati</taxon>
        <taxon>Bacteroidota</taxon>
        <taxon>Flavobacteriia</taxon>
        <taxon>Flavobacteriales</taxon>
        <taxon>Flavobacteriaceae</taxon>
        <taxon>Winogradskyella</taxon>
    </lineage>
</organism>
<dbReference type="EMBL" id="BAABCB010000018">
    <property type="protein sequence ID" value="GAA4244063.1"/>
    <property type="molecule type" value="Genomic_DNA"/>
</dbReference>
<reference evidence="3" key="1">
    <citation type="journal article" date="2019" name="Int. J. Syst. Evol. Microbiol.">
        <title>The Global Catalogue of Microorganisms (GCM) 10K type strain sequencing project: providing services to taxonomists for standard genome sequencing and annotation.</title>
        <authorList>
            <consortium name="The Broad Institute Genomics Platform"/>
            <consortium name="The Broad Institute Genome Sequencing Center for Infectious Disease"/>
            <person name="Wu L."/>
            <person name="Ma J."/>
        </authorList>
    </citation>
    <scope>NUCLEOTIDE SEQUENCE [LARGE SCALE GENOMIC DNA]</scope>
    <source>
        <strain evidence="3">JCM 17633</strain>
    </source>
</reference>
<comment type="caution">
    <text evidence="2">The sequence shown here is derived from an EMBL/GenBank/DDBJ whole genome shotgun (WGS) entry which is preliminary data.</text>
</comment>
<accession>A0ABP8CVW1</accession>
<evidence type="ECO:0000313" key="3">
    <source>
        <dbReference type="Proteomes" id="UP001501682"/>
    </source>
</evidence>
<keyword evidence="1" id="KW-0732">Signal</keyword>
<evidence type="ECO:0000256" key="1">
    <source>
        <dbReference type="SAM" id="SignalP"/>
    </source>
</evidence>
<keyword evidence="3" id="KW-1185">Reference proteome</keyword>
<evidence type="ECO:0008006" key="4">
    <source>
        <dbReference type="Google" id="ProtNLM"/>
    </source>
</evidence>
<gene>
    <name evidence="2" type="ORF">GCM10022292_21190</name>
</gene>
<feature type="signal peptide" evidence="1">
    <location>
        <begin position="1"/>
        <end position="26"/>
    </location>
</feature>
<feature type="chain" id="PRO_5047323139" description="Lipocalin-like domain-containing protein" evidence="1">
    <location>
        <begin position="27"/>
        <end position="177"/>
    </location>
</feature>
<evidence type="ECO:0000313" key="2">
    <source>
        <dbReference type="EMBL" id="GAA4244063.1"/>
    </source>
</evidence>
<protein>
    <recommendedName>
        <fullName evidence="4">Lipocalin-like domain-containing protein</fullName>
    </recommendedName>
</protein>
<sequence length="177" mass="19450">MRMYLPKTKILMAFFMVGAIFMSCSSDDSGDSGNLDGVPSGEIVALELRNETLTGFSGLSRNEGSQKWWSHTTSDFNFSGCGEEGEDYSYDGLGYYAFYPDGSMYSKSGINGTPTYLQEWEWTDSSLSAIYVRGETSVPFTVTYLNEDNVVYGSNQSVGGGCSLTSYEQLGDPHYVD</sequence>
<dbReference type="RefSeq" id="WP_334466547.1">
    <property type="nucleotide sequence ID" value="NZ_BAABCB010000018.1"/>
</dbReference>